<evidence type="ECO:0000313" key="1">
    <source>
        <dbReference type="EMBL" id="CAD6536543.1"/>
    </source>
</evidence>
<name>A0ABN7HTJ8_9BURK</name>
<reference evidence="1 2" key="1">
    <citation type="submission" date="2020-10" db="EMBL/GenBank/DDBJ databases">
        <authorList>
            <person name="Peeters C."/>
        </authorList>
    </citation>
    <scope>NUCLEOTIDE SEQUENCE [LARGE SCALE GENOMIC DNA]</scope>
    <source>
        <strain evidence="1 2">LMG 27952</strain>
    </source>
</reference>
<dbReference type="RefSeq" id="WP_201696858.1">
    <property type="nucleotide sequence ID" value="NZ_CAJHCQ010000007.1"/>
</dbReference>
<comment type="caution">
    <text evidence="1">The sequence shown here is derived from an EMBL/GenBank/DDBJ whole genome shotgun (WGS) entry which is preliminary data.</text>
</comment>
<protein>
    <submittedName>
        <fullName evidence="1">Uncharacterized protein</fullName>
    </submittedName>
</protein>
<evidence type="ECO:0000313" key="2">
    <source>
        <dbReference type="Proteomes" id="UP000656319"/>
    </source>
</evidence>
<dbReference type="EMBL" id="CAJHCQ010000007">
    <property type="protein sequence ID" value="CAD6536543.1"/>
    <property type="molecule type" value="Genomic_DNA"/>
</dbReference>
<sequence length="203" mass="23125">MGKKLDAARRELEFARDALARMEHAKSPEDFENQWKEALGRLTRFWNKTQASLKGDSKFTNSPHVKRINVALRSDPLIQYLARARDVDEHLSDDITGRLDAGMRFEFDLPDGNKVFMHAPTYTFEDGTAIPADVVGASRSYFAPTEVYAQPVKHRGKTYEPPVEHDGQKLPDTKPITMARMGIEFYSNFLNKMIDDGWDSDVT</sequence>
<dbReference type="Proteomes" id="UP000656319">
    <property type="component" value="Unassembled WGS sequence"/>
</dbReference>
<proteinExistence type="predicted"/>
<organism evidence="1 2">
    <name type="scientific">Paraburkholderia hiiakae</name>
    <dbReference type="NCBI Taxonomy" id="1081782"/>
    <lineage>
        <taxon>Bacteria</taxon>
        <taxon>Pseudomonadati</taxon>
        <taxon>Pseudomonadota</taxon>
        <taxon>Betaproteobacteria</taxon>
        <taxon>Burkholderiales</taxon>
        <taxon>Burkholderiaceae</taxon>
        <taxon>Paraburkholderia</taxon>
    </lineage>
</organism>
<accession>A0ABN7HTJ8</accession>
<keyword evidence="2" id="KW-1185">Reference proteome</keyword>
<gene>
    <name evidence="1" type="ORF">LMG27952_03163</name>
</gene>